<dbReference type="RefSeq" id="XP_040757743.1">
    <property type="nucleotide sequence ID" value="XM_040911401.1"/>
</dbReference>
<evidence type="ECO:0000313" key="3">
    <source>
        <dbReference type="Proteomes" id="UP000076871"/>
    </source>
</evidence>
<feature type="compositionally biased region" description="Low complexity" evidence="1">
    <location>
        <begin position="780"/>
        <end position="789"/>
    </location>
</feature>
<feature type="compositionally biased region" description="Polar residues" evidence="1">
    <location>
        <begin position="470"/>
        <end position="505"/>
    </location>
</feature>
<feature type="region of interest" description="Disordered" evidence="1">
    <location>
        <begin position="105"/>
        <end position="335"/>
    </location>
</feature>
<name>A0A165B0K8_9APHY</name>
<proteinExistence type="predicted"/>
<feature type="compositionally biased region" description="Low complexity" evidence="1">
    <location>
        <begin position="131"/>
        <end position="144"/>
    </location>
</feature>
<sequence>MSAAPTARPAREQPLENRASVLRASILESALELGVGTNCTVTKWIFSPVDEGSEDIDTEPGAGIIPSHESAGKVVGSVGQASSSISRNGSAIAASDATQRIHFDLSATPEPRTISPFPPSPRNGRLRRLWSNGSDSDGGYLSDSGKSKKDKKKDKKAKNKKKDKEDGDGTEYESDGGYFSEASRTQRKKSKGEKKSKAKASATDAPATDYETDGSTGRSRIKKEQRARKGSLAAPTDDSDGGNLSEASTKRKGFFRLNSRSRKKRDAAEGSPSPEVPPVPALPFVSLPIAERFLRTPTPSSTDGSSTASTITSQHLAADHESLMSYTSTEREERAGSMIAREGLTKAFRDAQSVHRPSIDVLATFRNLATVPNSPSPLKTSTSVPSMHPYARAQDTPDSPPQRSLSRRASRSPPLVKGPRPIISPPNTAMLSAKHVPTPLDLHSPTSVRSHIAQRVHTATDGEYILVTPTQNARGGSTSPPFQSPARSASVRSTPSPSHQSASAPTSPPPVQSPLRPHVLAYYGIPPPTPPPQGPLPEPPTSPGSAIPQASRSTSTEPRNGWPSPAGSAPSRGLPVTPSSALKLALSSPNSVPAPPAGKAFVPIISEPVPRAQHGRVSPFPASLAQPKEERGRVSPFPVSPVRSVSPLLFGKKAAVATDLREENAARNPYMNKPTSADGYGPNSGWRDPKMLGAQWQPRSASALDAPRPRALNGGGIQRKVSFEDNASHDDRASERDVDDDLSHYEPADGERVQEEDPEDDQSHYDDSRPPTVYGDGSEVETSSVWSQSESRRSFFDEEKSASARAHFVRQVEAMYGEYTVPPVPALPARN</sequence>
<feature type="compositionally biased region" description="Basic residues" evidence="1">
    <location>
        <begin position="185"/>
        <end position="198"/>
    </location>
</feature>
<organism evidence="2 3">
    <name type="scientific">Laetiporus sulphureus 93-53</name>
    <dbReference type="NCBI Taxonomy" id="1314785"/>
    <lineage>
        <taxon>Eukaryota</taxon>
        <taxon>Fungi</taxon>
        <taxon>Dikarya</taxon>
        <taxon>Basidiomycota</taxon>
        <taxon>Agaricomycotina</taxon>
        <taxon>Agaricomycetes</taxon>
        <taxon>Polyporales</taxon>
        <taxon>Laetiporus</taxon>
    </lineage>
</organism>
<feature type="region of interest" description="Disordered" evidence="1">
    <location>
        <begin position="658"/>
        <end position="803"/>
    </location>
</feature>
<feature type="compositionally biased region" description="Basic and acidic residues" evidence="1">
    <location>
        <begin position="721"/>
        <end position="769"/>
    </location>
</feature>
<dbReference type="InParanoid" id="A0A165B0K8"/>
<feature type="region of interest" description="Disordered" evidence="1">
    <location>
        <begin position="366"/>
        <end position="451"/>
    </location>
</feature>
<dbReference type="OrthoDB" id="2690066at2759"/>
<evidence type="ECO:0000256" key="1">
    <source>
        <dbReference type="SAM" id="MobiDB-lite"/>
    </source>
</evidence>
<dbReference type="EMBL" id="KV427701">
    <property type="protein sequence ID" value="KZT00003.1"/>
    <property type="molecule type" value="Genomic_DNA"/>
</dbReference>
<dbReference type="AlphaFoldDB" id="A0A165B0K8"/>
<keyword evidence="3" id="KW-1185">Reference proteome</keyword>
<evidence type="ECO:0000313" key="2">
    <source>
        <dbReference type="EMBL" id="KZT00003.1"/>
    </source>
</evidence>
<dbReference type="Proteomes" id="UP000076871">
    <property type="component" value="Unassembled WGS sequence"/>
</dbReference>
<feature type="region of interest" description="Disordered" evidence="1">
    <location>
        <begin position="470"/>
        <end position="641"/>
    </location>
</feature>
<gene>
    <name evidence="2" type="ORF">LAESUDRAFT_745979</name>
</gene>
<protein>
    <submittedName>
        <fullName evidence="2">Uncharacterized protein</fullName>
    </submittedName>
</protein>
<feature type="compositionally biased region" description="Basic residues" evidence="1">
    <location>
        <begin position="148"/>
        <end position="161"/>
    </location>
</feature>
<reference evidence="2 3" key="1">
    <citation type="journal article" date="2016" name="Mol. Biol. Evol.">
        <title>Comparative Genomics of Early-Diverging Mushroom-Forming Fungi Provides Insights into the Origins of Lignocellulose Decay Capabilities.</title>
        <authorList>
            <person name="Nagy L.G."/>
            <person name="Riley R."/>
            <person name="Tritt A."/>
            <person name="Adam C."/>
            <person name="Daum C."/>
            <person name="Floudas D."/>
            <person name="Sun H."/>
            <person name="Yadav J.S."/>
            <person name="Pangilinan J."/>
            <person name="Larsson K.H."/>
            <person name="Matsuura K."/>
            <person name="Barry K."/>
            <person name="Labutti K."/>
            <person name="Kuo R."/>
            <person name="Ohm R.A."/>
            <person name="Bhattacharya S.S."/>
            <person name="Shirouzu T."/>
            <person name="Yoshinaga Y."/>
            <person name="Martin F.M."/>
            <person name="Grigoriev I.V."/>
            <person name="Hibbett D.S."/>
        </authorList>
    </citation>
    <scope>NUCLEOTIDE SEQUENCE [LARGE SCALE GENOMIC DNA]</scope>
    <source>
        <strain evidence="2 3">93-53</strain>
    </source>
</reference>
<feature type="compositionally biased region" description="Polar residues" evidence="1">
    <location>
        <begin position="548"/>
        <end position="558"/>
    </location>
</feature>
<dbReference type="GeneID" id="63828429"/>
<feature type="compositionally biased region" description="Basic residues" evidence="1">
    <location>
        <begin position="250"/>
        <end position="265"/>
    </location>
</feature>
<feature type="compositionally biased region" description="Basic residues" evidence="1">
    <location>
        <begin position="219"/>
        <end position="229"/>
    </location>
</feature>
<feature type="compositionally biased region" description="Pro residues" evidence="1">
    <location>
        <begin position="525"/>
        <end position="542"/>
    </location>
</feature>
<dbReference type="STRING" id="1314785.A0A165B0K8"/>
<feature type="compositionally biased region" description="Low complexity" evidence="1">
    <location>
        <begin position="578"/>
        <end position="591"/>
    </location>
</feature>
<feature type="compositionally biased region" description="Basic and acidic residues" evidence="1">
    <location>
        <begin position="790"/>
        <end position="802"/>
    </location>
</feature>
<feature type="compositionally biased region" description="Low complexity" evidence="1">
    <location>
        <begin position="296"/>
        <end position="313"/>
    </location>
</feature>
<accession>A0A165B0K8</accession>
<feature type="compositionally biased region" description="Polar residues" evidence="1">
    <location>
        <begin position="370"/>
        <end position="385"/>
    </location>
</feature>